<dbReference type="Pfam" id="PF14384">
    <property type="entry name" value="BrnA_antitoxin"/>
    <property type="match status" value="1"/>
</dbReference>
<keyword evidence="2" id="KW-1185">Reference proteome</keyword>
<comment type="caution">
    <text evidence="1">The sequence shown here is derived from an EMBL/GenBank/DDBJ whole genome shotgun (WGS) entry which is preliminary data.</text>
</comment>
<organism evidence="1 2">
    <name type="scientific">Bosea vestrisii</name>
    <dbReference type="NCBI Taxonomy" id="151416"/>
    <lineage>
        <taxon>Bacteria</taxon>
        <taxon>Pseudomonadati</taxon>
        <taxon>Pseudomonadota</taxon>
        <taxon>Alphaproteobacteria</taxon>
        <taxon>Hyphomicrobiales</taxon>
        <taxon>Boseaceae</taxon>
        <taxon>Bosea</taxon>
    </lineage>
</organism>
<proteinExistence type="predicted"/>
<dbReference type="Proteomes" id="UP001596104">
    <property type="component" value="Unassembled WGS sequence"/>
</dbReference>
<accession>A0ABW0H9F8</accession>
<dbReference type="RefSeq" id="WP_377008641.1">
    <property type="nucleotide sequence ID" value="NZ_JBHSLV010000021.1"/>
</dbReference>
<gene>
    <name evidence="1" type="ORF">ACFPPC_13275</name>
</gene>
<name>A0ABW0H9F8_9HYPH</name>
<evidence type="ECO:0000313" key="2">
    <source>
        <dbReference type="Proteomes" id="UP001596104"/>
    </source>
</evidence>
<dbReference type="InterPro" id="IPR025528">
    <property type="entry name" value="BrnA_antitoxin"/>
</dbReference>
<reference evidence="2" key="1">
    <citation type="journal article" date="2019" name="Int. J. Syst. Evol. Microbiol.">
        <title>The Global Catalogue of Microorganisms (GCM) 10K type strain sequencing project: providing services to taxonomists for standard genome sequencing and annotation.</title>
        <authorList>
            <consortium name="The Broad Institute Genomics Platform"/>
            <consortium name="The Broad Institute Genome Sequencing Center for Infectious Disease"/>
            <person name="Wu L."/>
            <person name="Ma J."/>
        </authorList>
    </citation>
    <scope>NUCLEOTIDE SEQUENCE [LARGE SCALE GENOMIC DNA]</scope>
    <source>
        <strain evidence="2">CGMCC 1.16326</strain>
    </source>
</reference>
<protein>
    <submittedName>
        <fullName evidence="1">BrnA antitoxin family protein</fullName>
    </submittedName>
</protein>
<sequence length="128" mass="14853">MERDQIVTFIAELDDNSYIVEHEDGRLERVKDRTDWARIDALTDDEIEQAARSDPDWDGLLDIDWSQVEITRPARKQPISIRLDEDVLDFFKRGGTGYQKRINAVLRSYMSASKQRAKAKSPARRRSG</sequence>
<dbReference type="EMBL" id="JBHSLV010000021">
    <property type="protein sequence ID" value="MFC5393610.1"/>
    <property type="molecule type" value="Genomic_DNA"/>
</dbReference>
<evidence type="ECO:0000313" key="1">
    <source>
        <dbReference type="EMBL" id="MFC5393610.1"/>
    </source>
</evidence>